<keyword evidence="3" id="KW-1185">Reference proteome</keyword>
<dbReference type="AlphaFoldDB" id="A0A085GK35"/>
<organism evidence="2 3">
    <name type="scientific">Buttiauxella agrestis ATCC 33320</name>
    <dbReference type="NCBI Taxonomy" id="1006004"/>
    <lineage>
        <taxon>Bacteria</taxon>
        <taxon>Pseudomonadati</taxon>
        <taxon>Pseudomonadota</taxon>
        <taxon>Gammaproteobacteria</taxon>
        <taxon>Enterobacterales</taxon>
        <taxon>Enterobacteriaceae</taxon>
        <taxon>Buttiauxella</taxon>
    </lineage>
</organism>
<dbReference type="GO" id="GO:0004497">
    <property type="term" value="F:monooxygenase activity"/>
    <property type="evidence" value="ECO:0007669"/>
    <property type="project" value="UniProtKB-KW"/>
</dbReference>
<evidence type="ECO:0000313" key="3">
    <source>
        <dbReference type="Proteomes" id="UP000028653"/>
    </source>
</evidence>
<dbReference type="eggNOG" id="COG1359">
    <property type="taxonomic scope" value="Bacteria"/>
</dbReference>
<dbReference type="InterPro" id="IPR011008">
    <property type="entry name" value="Dimeric_a/b-barrel"/>
</dbReference>
<keyword evidence="2" id="KW-0503">Monooxygenase</keyword>
<dbReference type="GO" id="GO:0005829">
    <property type="term" value="C:cytosol"/>
    <property type="evidence" value="ECO:0007669"/>
    <property type="project" value="TreeGrafter"/>
</dbReference>
<evidence type="ECO:0000313" key="2">
    <source>
        <dbReference type="EMBL" id="KFC84080.1"/>
    </source>
</evidence>
<dbReference type="PANTHER" id="PTHR33336:SF3">
    <property type="entry name" value="ABM DOMAIN-CONTAINING PROTEIN"/>
    <property type="match status" value="1"/>
</dbReference>
<dbReference type="EMBL" id="JMPI01000013">
    <property type="protein sequence ID" value="KFC84080.1"/>
    <property type="molecule type" value="Genomic_DNA"/>
</dbReference>
<protein>
    <submittedName>
        <fullName evidence="2">Quinol monooxygenase</fullName>
        <ecNumber evidence="2">1.-.-.-</ecNumber>
    </submittedName>
</protein>
<comment type="caution">
    <text evidence="2">The sequence shown here is derived from an EMBL/GenBank/DDBJ whole genome shotgun (WGS) entry which is preliminary data.</text>
</comment>
<dbReference type="OrthoDB" id="9812192at2"/>
<evidence type="ECO:0000259" key="1">
    <source>
        <dbReference type="PROSITE" id="PS51725"/>
    </source>
</evidence>
<keyword evidence="2" id="KW-0560">Oxidoreductase</keyword>
<dbReference type="InterPro" id="IPR007138">
    <property type="entry name" value="ABM_dom"/>
</dbReference>
<reference evidence="2 3" key="1">
    <citation type="submission" date="2014-05" db="EMBL/GenBank/DDBJ databases">
        <title>ATOL: Assembling a taxonomically balanced genome-scale reconstruction of the evolutionary history of the Enterobacteriaceae.</title>
        <authorList>
            <person name="Plunkett G.III."/>
            <person name="Neeno-Eckwall E.C."/>
            <person name="Glasner J.D."/>
            <person name="Perna N.T."/>
        </authorList>
    </citation>
    <scope>NUCLEOTIDE SEQUENCE [LARGE SCALE GENOMIC DNA]</scope>
    <source>
        <strain evidence="2 3">ATCC 33320</strain>
    </source>
</reference>
<accession>A0A085GK35</accession>
<sequence length="105" mass="11772">MITVIAEIRTRPGVHHRQAVLDAFAKIIPTVLEEEGCFGYAPLIDHNAQVAFQTTAPDSVFMLEKWETVAHLEAHLQTSHMKNHSVAVKDDVLDVHIHILEDAIK</sequence>
<dbReference type="Gene3D" id="3.30.70.100">
    <property type="match status" value="1"/>
</dbReference>
<dbReference type="Pfam" id="PF03992">
    <property type="entry name" value="ABM"/>
    <property type="match status" value="1"/>
</dbReference>
<feature type="domain" description="ABM" evidence="1">
    <location>
        <begin position="2"/>
        <end position="100"/>
    </location>
</feature>
<dbReference type="Proteomes" id="UP000028653">
    <property type="component" value="Unassembled WGS sequence"/>
</dbReference>
<dbReference type="InterPro" id="IPR050744">
    <property type="entry name" value="AI-2_Isomerase_LsrG"/>
</dbReference>
<dbReference type="STRING" id="1006004.GBAG_0527"/>
<dbReference type="RefSeq" id="WP_034493265.1">
    <property type="nucleotide sequence ID" value="NZ_JMPI01000013.1"/>
</dbReference>
<dbReference type="SUPFAM" id="SSF54909">
    <property type="entry name" value="Dimeric alpha+beta barrel"/>
    <property type="match status" value="1"/>
</dbReference>
<dbReference type="PROSITE" id="PS51725">
    <property type="entry name" value="ABM"/>
    <property type="match status" value="1"/>
</dbReference>
<gene>
    <name evidence="2" type="primary">ygiN</name>
    <name evidence="2" type="ORF">GBAG_0527</name>
</gene>
<proteinExistence type="predicted"/>
<dbReference type="PANTHER" id="PTHR33336">
    <property type="entry name" value="QUINOL MONOOXYGENASE YGIN-RELATED"/>
    <property type="match status" value="1"/>
</dbReference>
<dbReference type="EC" id="1.-.-.-" evidence="2"/>
<name>A0A085GK35_9ENTR</name>